<evidence type="ECO:0000313" key="1">
    <source>
        <dbReference type="EMBL" id="KKK69075.1"/>
    </source>
</evidence>
<accession>A0A0F8Y628</accession>
<reference evidence="1" key="1">
    <citation type="journal article" date="2015" name="Nature">
        <title>Complex archaea that bridge the gap between prokaryotes and eukaryotes.</title>
        <authorList>
            <person name="Spang A."/>
            <person name="Saw J.H."/>
            <person name="Jorgensen S.L."/>
            <person name="Zaremba-Niedzwiedzka K."/>
            <person name="Martijn J."/>
            <person name="Lind A.E."/>
            <person name="van Eijk R."/>
            <person name="Schleper C."/>
            <person name="Guy L."/>
            <person name="Ettema T.J."/>
        </authorList>
    </citation>
    <scope>NUCLEOTIDE SEQUENCE</scope>
</reference>
<proteinExistence type="predicted"/>
<organism evidence="1">
    <name type="scientific">marine sediment metagenome</name>
    <dbReference type="NCBI Taxonomy" id="412755"/>
    <lineage>
        <taxon>unclassified sequences</taxon>
        <taxon>metagenomes</taxon>
        <taxon>ecological metagenomes</taxon>
    </lineage>
</organism>
<dbReference type="EMBL" id="LAZR01058828">
    <property type="protein sequence ID" value="KKK69075.1"/>
    <property type="molecule type" value="Genomic_DNA"/>
</dbReference>
<feature type="non-terminal residue" evidence="1">
    <location>
        <position position="1"/>
    </location>
</feature>
<comment type="caution">
    <text evidence="1">The sequence shown here is derived from an EMBL/GenBank/DDBJ whole genome shotgun (WGS) entry which is preliminary data.</text>
</comment>
<gene>
    <name evidence="1" type="ORF">LCGC14_2937660</name>
</gene>
<name>A0A0F8Y628_9ZZZZ</name>
<protein>
    <submittedName>
        <fullName evidence="1">Uncharacterized protein</fullName>
    </submittedName>
</protein>
<dbReference type="AlphaFoldDB" id="A0A0F8Y628"/>
<sequence length="330" mass="37899">VKMASKKEKLKFYRLPTVPSYLTDTPAVSIRGFKNKYSDHYRYDNIQIQDENKVGGSNLWLGPSPFEFFEIKNYKELENVEFVIDGIFERYDRTIHNLDSISSKVYILETTSAGIFGIPSDDSSSTNDLVRKPYATSLGTFLKSITFYVNPTTIRIRKKKFFQKIRTRAGWAFQHWGPDIGEITLEGTTGNITPKPKIQVGKVFGLPILPQVVEETPTESNSPALKAFRTLEQWYDEDQNDQSQSSSVGQLTALEFRGRIYVGHFAEFNFEERGTHPFQLFYQLKFLIHYDTGALSEATTRATNQIIRNDETLRKILELKKAQSESEILE</sequence>